<dbReference type="OrthoDB" id="8055603at2759"/>
<feature type="transmembrane region" description="Helical" evidence="3">
    <location>
        <begin position="144"/>
        <end position="165"/>
    </location>
</feature>
<keyword evidence="3" id="KW-0812">Transmembrane</keyword>
<dbReference type="GO" id="GO:0008028">
    <property type="term" value="F:monocarboxylic acid transmembrane transporter activity"/>
    <property type="evidence" value="ECO:0007669"/>
    <property type="project" value="TreeGrafter"/>
</dbReference>
<dbReference type="Gene3D" id="1.20.1250.20">
    <property type="entry name" value="MFS general substrate transporter like domains"/>
    <property type="match status" value="1"/>
</dbReference>
<accession>A0A1I8MT93</accession>
<feature type="transmembrane region" description="Helical" evidence="3">
    <location>
        <begin position="85"/>
        <end position="104"/>
    </location>
</feature>
<feature type="transmembrane region" description="Helical" evidence="3">
    <location>
        <begin position="345"/>
        <end position="364"/>
    </location>
</feature>
<dbReference type="VEuPathDB" id="VectorBase:MDOA008225"/>
<dbReference type="AlphaFoldDB" id="A0A1I8MT93"/>
<dbReference type="RefSeq" id="XP_005179501.2">
    <property type="nucleotide sequence ID" value="XM_005179444.4"/>
</dbReference>
<dbReference type="VEuPathDB" id="VectorBase:MDOMA2_011078"/>
<evidence type="ECO:0000313" key="5">
    <source>
        <dbReference type="EnsemblMetazoa" id="MDOA008225-PA"/>
    </source>
</evidence>
<dbReference type="GO" id="GO:0016020">
    <property type="term" value="C:membrane"/>
    <property type="evidence" value="ECO:0007669"/>
    <property type="project" value="UniProtKB-SubCell"/>
</dbReference>
<dbReference type="CDD" id="cd17352">
    <property type="entry name" value="MFS_MCT_SLC16"/>
    <property type="match status" value="1"/>
</dbReference>
<feature type="transmembrane region" description="Helical" evidence="3">
    <location>
        <begin position="171"/>
        <end position="192"/>
    </location>
</feature>
<evidence type="ECO:0000256" key="1">
    <source>
        <dbReference type="ARBA" id="ARBA00004141"/>
    </source>
</evidence>
<dbReference type="PANTHER" id="PTHR11360:SF229">
    <property type="entry name" value="AGAP007601-PA"/>
    <property type="match status" value="1"/>
</dbReference>
<dbReference type="InterPro" id="IPR050327">
    <property type="entry name" value="Proton-linked_MCT"/>
</dbReference>
<keyword evidence="3" id="KW-0472">Membrane</keyword>
<dbReference type="EnsemblMetazoa" id="MDOA008225-RC">
    <property type="protein sequence ID" value="MDOA008225-PC"/>
    <property type="gene ID" value="MDOA008225"/>
</dbReference>
<dbReference type="InterPro" id="IPR020846">
    <property type="entry name" value="MFS_dom"/>
</dbReference>
<comment type="subcellular location">
    <subcellularLocation>
        <location evidence="1">Membrane</location>
        <topology evidence="1">Multi-pass membrane protein</topology>
    </subcellularLocation>
</comment>
<dbReference type="PANTHER" id="PTHR11360">
    <property type="entry name" value="MONOCARBOXYLATE TRANSPORTER"/>
    <property type="match status" value="1"/>
</dbReference>
<dbReference type="RefSeq" id="XP_005179500.2">
    <property type="nucleotide sequence ID" value="XM_005179443.4"/>
</dbReference>
<dbReference type="EnsemblMetazoa" id="MDOA008225-RB">
    <property type="protein sequence ID" value="MDOA008225-PB"/>
    <property type="gene ID" value="MDOA008225"/>
</dbReference>
<evidence type="ECO:0000256" key="2">
    <source>
        <dbReference type="SAM" id="MobiDB-lite"/>
    </source>
</evidence>
<feature type="transmembrane region" description="Helical" evidence="3">
    <location>
        <begin position="110"/>
        <end position="132"/>
    </location>
</feature>
<feature type="transmembrane region" description="Helical" evidence="3">
    <location>
        <begin position="15"/>
        <end position="41"/>
    </location>
</feature>
<feature type="transmembrane region" description="Helical" evidence="3">
    <location>
        <begin position="373"/>
        <end position="393"/>
    </location>
</feature>
<feature type="region of interest" description="Disordered" evidence="2">
    <location>
        <begin position="506"/>
        <end position="537"/>
    </location>
</feature>
<dbReference type="SUPFAM" id="SSF103473">
    <property type="entry name" value="MFS general substrate transporter"/>
    <property type="match status" value="1"/>
</dbReference>
<evidence type="ECO:0000256" key="3">
    <source>
        <dbReference type="SAM" id="Phobius"/>
    </source>
</evidence>
<dbReference type="EnsemblMetazoa" id="MDOA008225-RA">
    <property type="protein sequence ID" value="MDOA008225-PA"/>
    <property type="gene ID" value="MDOA008225"/>
</dbReference>
<keyword evidence="3" id="KW-1133">Transmembrane helix</keyword>
<dbReference type="InterPro" id="IPR011701">
    <property type="entry name" value="MFS"/>
</dbReference>
<dbReference type="KEGG" id="mde:101898596"/>
<proteinExistence type="predicted"/>
<feature type="domain" description="Major facilitator superfamily (MFS) profile" evidence="4">
    <location>
        <begin position="16"/>
        <end position="488"/>
    </location>
</feature>
<dbReference type="eggNOG" id="KOG2504">
    <property type="taxonomic scope" value="Eukaryota"/>
</dbReference>
<organism evidence="5">
    <name type="scientific">Musca domestica</name>
    <name type="common">House fly</name>
    <dbReference type="NCBI Taxonomy" id="7370"/>
    <lineage>
        <taxon>Eukaryota</taxon>
        <taxon>Metazoa</taxon>
        <taxon>Ecdysozoa</taxon>
        <taxon>Arthropoda</taxon>
        <taxon>Hexapoda</taxon>
        <taxon>Insecta</taxon>
        <taxon>Pterygota</taxon>
        <taxon>Neoptera</taxon>
        <taxon>Endopterygota</taxon>
        <taxon>Diptera</taxon>
        <taxon>Brachycera</taxon>
        <taxon>Muscomorpha</taxon>
        <taxon>Muscoidea</taxon>
        <taxon>Muscidae</taxon>
        <taxon>Musca</taxon>
    </lineage>
</organism>
<evidence type="ECO:0000259" key="4">
    <source>
        <dbReference type="PROSITE" id="PS50850"/>
    </source>
</evidence>
<feature type="compositionally biased region" description="Polar residues" evidence="2">
    <location>
        <begin position="511"/>
        <end position="520"/>
    </location>
</feature>
<feature type="transmembrane region" description="Helical" evidence="3">
    <location>
        <begin position="309"/>
        <end position="333"/>
    </location>
</feature>
<dbReference type="InterPro" id="IPR036259">
    <property type="entry name" value="MFS_trans_sf"/>
</dbReference>
<protein>
    <recommendedName>
        <fullName evidence="4">Major facilitator superfamily (MFS) profile domain-containing protein</fullName>
    </recommendedName>
</protein>
<feature type="transmembrane region" description="Helical" evidence="3">
    <location>
        <begin position="464"/>
        <end position="489"/>
    </location>
</feature>
<sequence>MDVASGTIVPPDGGWGWVVVAAVALINMTNQSILSVFGLLFGAQLRDMQQETFTAALITNLNSLALNFSGLFIGPAIKSFKPRNVAICGCVMVSFGLSLCAFATEGWHFIVGYSLFVGLGLGLIAPSTFMAINSYFTTKRGRAVGVSLAGAGLGQVFIPHIVRFFLDNYGFRVAVLAMSMLSLIGLIGALLLKPLTPSKTESNTTHNNRKHFTIIPRSTVGADKAKVQREDSVMEIKIVNNEPEMDKQKSQEVSLLPRQNNVEIYKATTLPLEKTARTTSCCGSDSLLCRKLCQRVIEAMDLELLKDPIFLSIIIGMALVYTSTINFTMIFPSFLQDSVGYTTKTTATCMSIMAGADIICRLLLPCITDKLKIPYRVIFLLGTVGLLISRAALAESVDLTSIIVMSIFTGMTKSATVLNNNLTISGHCKPEKLPGGLGLNMIAKGVLVISVGQLLGWVRDFTKSYVLCLHAQNALLLFVICVWTPEMFYRYRLYLKEKRLQRLQEGEETHTNVQSSQPLSSDIEAEAEQQSLNTPPTIATATITKPKQIDC</sequence>
<feature type="transmembrane region" description="Helical" evidence="3">
    <location>
        <begin position="439"/>
        <end position="458"/>
    </location>
</feature>
<dbReference type="Pfam" id="PF07690">
    <property type="entry name" value="MFS_1"/>
    <property type="match status" value="1"/>
</dbReference>
<dbReference type="EnsemblMetazoa" id="MDOA008225-RD">
    <property type="protein sequence ID" value="MDOA008225-PD"/>
    <property type="gene ID" value="MDOA008225"/>
</dbReference>
<dbReference type="PROSITE" id="PS50850">
    <property type="entry name" value="MFS"/>
    <property type="match status" value="1"/>
</dbReference>
<gene>
    <name evidence="5" type="primary">101898596</name>
</gene>
<name>A0A1I8MT93_MUSDO</name>
<reference evidence="5" key="1">
    <citation type="journal article" date="2014" name="Genome Biol.">
        <title>Genome of the house fly, Musca domestica L., a global vector of diseases with adaptations to a septic environment.</title>
        <authorList>
            <person name="Scott J.G."/>
            <person name="Warren W.C."/>
            <person name="Beukeboom L.W."/>
            <person name="Bopp D."/>
            <person name="Clark A.G."/>
            <person name="Giers S.D."/>
            <person name="Hediger M."/>
            <person name="Jones A.K."/>
            <person name="Kasai S."/>
            <person name="Leichter C.A."/>
            <person name="Li M."/>
            <person name="Meisel R.P."/>
            <person name="Minx P."/>
            <person name="Murphy T.D."/>
            <person name="Nelson D.R."/>
            <person name="Reid W.R."/>
            <person name="Rinkevich F.D."/>
            <person name="Robertson H.M."/>
            <person name="Sackton T.B."/>
            <person name="Sattelle D.B."/>
            <person name="Thibaud-Nissen F."/>
            <person name="Tomlinson C."/>
            <person name="van de Zande L."/>
            <person name="Walden K.K."/>
            <person name="Wilson R.K."/>
            <person name="Liu N."/>
        </authorList>
    </citation>
    <scope>NUCLEOTIDE SEQUENCE</scope>
    <source>
        <strain evidence="5">Aabys</strain>
    </source>
</reference>
<reference evidence="5" key="2">
    <citation type="submission" date="2020-05" db="UniProtKB">
        <authorList>
            <consortium name="EnsemblMetazoa"/>
        </authorList>
    </citation>
    <scope>IDENTIFICATION</scope>
    <source>
        <strain evidence="5">Aabys</strain>
    </source>
</reference>